<feature type="region of interest" description="Disordered" evidence="1">
    <location>
        <begin position="196"/>
        <end position="251"/>
    </location>
</feature>
<dbReference type="EMBL" id="CAXAMM010039509">
    <property type="protein sequence ID" value="CAK9086940.1"/>
    <property type="molecule type" value="Genomic_DNA"/>
</dbReference>
<organism evidence="2 3">
    <name type="scientific">Durusdinium trenchii</name>
    <dbReference type="NCBI Taxonomy" id="1381693"/>
    <lineage>
        <taxon>Eukaryota</taxon>
        <taxon>Sar</taxon>
        <taxon>Alveolata</taxon>
        <taxon>Dinophyceae</taxon>
        <taxon>Suessiales</taxon>
        <taxon>Symbiodiniaceae</taxon>
        <taxon>Durusdinium</taxon>
    </lineage>
</organism>
<dbReference type="Gene3D" id="2.30.130.30">
    <property type="entry name" value="Hypothetical protein"/>
    <property type="match status" value="1"/>
</dbReference>
<comment type="caution">
    <text evidence="2">The sequence shown here is derived from an EMBL/GenBank/DDBJ whole genome shotgun (WGS) entry which is preliminary data.</text>
</comment>
<proteinExistence type="predicted"/>
<sequence length="755" mass="83273">DRCLPCFTKSGTARLWHAGLNRWMTSREKAASLGLPVAVAQSEVGGVQPIAWESDYNWHARVGNGQHITNVGLVLVSALANLKLRNAEKGDVFFTIDSPNFADGLTERKEGGYTLDISGVKVHIPTKEKALEAHKIVHAQRIQLTAMTTPELKSFMLGIKGGNMSQFNKAKNKDAKIPVVLQSWFQAEIQSKFAAEESTKGSSKKVPAPPKSSSSKKVAPKETAKDTASKKLSKQAVEKAADVTDPPEPVAGEIEEEPSYLARIIILQQEWLDLILEGSKVMELRKSSLCSEAGTFYLAAGNTLRGRCEMSPPISIDGLDQFKKLESEHKCKDPFYTFPCVGHGISKLQKIKPLEFCKLKGCVGRSLYRPVGWTEELEKEMGKAEEPKKGTKTGTTNKANQKTRQPNIKTLSAESLKGQKVEVLDAQKYLCPSKERLEAKQEFLKRKSRPIELHISGGLLAHLNNEAFARAPASTGGYLLGSKDEGDPSVSALWVPKWEDQASMCTWQLGGKELEEWAAGLDLQLVGACLVVPNGDRAEVQHLEVFNALVKKVCEDFILILTGKDRMSNCYRPQGGTMKPVEMEVHWTGNYSLYRAKVLSKELEIMQEIGDAARKMVEDFRKAPLKKRKELEAERNAKRRAKPGTEDSESSETVLGNLRNACAQLEELSDFLVENLSGFSDSGQTAADFRDLLQKKAYANVELSKLGLEPPTDVSSAGKCLASTLNLKAVLEEKCRRRIANDSHTYNGNKRLGTT</sequence>
<protein>
    <recommendedName>
        <fullName evidence="4">FACT complex subunit</fullName>
    </recommendedName>
</protein>
<evidence type="ECO:0000313" key="2">
    <source>
        <dbReference type="EMBL" id="CAK9086940.1"/>
    </source>
</evidence>
<feature type="region of interest" description="Disordered" evidence="1">
    <location>
        <begin position="629"/>
        <end position="653"/>
    </location>
</feature>
<evidence type="ECO:0000256" key="1">
    <source>
        <dbReference type="SAM" id="MobiDB-lite"/>
    </source>
</evidence>
<feature type="non-terminal residue" evidence="2">
    <location>
        <position position="1"/>
    </location>
</feature>
<feature type="compositionally biased region" description="Basic and acidic residues" evidence="1">
    <location>
        <begin position="379"/>
        <end position="389"/>
    </location>
</feature>
<evidence type="ECO:0000313" key="3">
    <source>
        <dbReference type="Proteomes" id="UP001642464"/>
    </source>
</evidence>
<dbReference type="Proteomes" id="UP001642464">
    <property type="component" value="Unassembled WGS sequence"/>
</dbReference>
<feature type="compositionally biased region" description="Basic and acidic residues" evidence="1">
    <location>
        <begin position="219"/>
        <end position="229"/>
    </location>
</feature>
<reference evidence="2 3" key="1">
    <citation type="submission" date="2024-02" db="EMBL/GenBank/DDBJ databases">
        <authorList>
            <person name="Chen Y."/>
            <person name="Shah S."/>
            <person name="Dougan E. K."/>
            <person name="Thang M."/>
            <person name="Chan C."/>
        </authorList>
    </citation>
    <scope>NUCLEOTIDE SEQUENCE [LARGE SCALE GENOMIC DNA]</scope>
</reference>
<gene>
    <name evidence="2" type="ORF">SCF082_LOCUS41126</name>
</gene>
<feature type="compositionally biased region" description="Low complexity" evidence="1">
    <location>
        <begin position="392"/>
        <end position="403"/>
    </location>
</feature>
<accession>A0ABP0QFB0</accession>
<name>A0ABP0QFB0_9DINO</name>
<keyword evidence="3" id="KW-1185">Reference proteome</keyword>
<evidence type="ECO:0008006" key="4">
    <source>
        <dbReference type="Google" id="ProtNLM"/>
    </source>
</evidence>
<feature type="region of interest" description="Disordered" evidence="1">
    <location>
        <begin position="379"/>
        <end position="410"/>
    </location>
</feature>